<evidence type="ECO:0000256" key="8">
    <source>
        <dbReference type="SAM" id="Phobius"/>
    </source>
</evidence>
<evidence type="ECO:0000256" key="1">
    <source>
        <dbReference type="ARBA" id="ARBA00004141"/>
    </source>
</evidence>
<evidence type="ECO:0000313" key="12">
    <source>
        <dbReference type="Proteomes" id="UP000178912"/>
    </source>
</evidence>
<proteinExistence type="inferred from homology"/>
<evidence type="ECO:0000256" key="4">
    <source>
        <dbReference type="ARBA" id="ARBA00022692"/>
    </source>
</evidence>
<keyword evidence="5 8" id="KW-1133">Transmembrane helix</keyword>
<reference evidence="12" key="1">
    <citation type="submission" date="2016-03" db="EMBL/GenBank/DDBJ databases">
        <authorList>
            <person name="Guldener U."/>
        </authorList>
    </citation>
    <scope>NUCLEOTIDE SEQUENCE [LARGE SCALE GENOMIC DNA]</scope>
    <source>
        <strain evidence="12">04CH-RAC-A.6.1</strain>
    </source>
</reference>
<evidence type="ECO:0000259" key="10">
    <source>
        <dbReference type="Pfam" id="PF24536"/>
    </source>
</evidence>
<evidence type="ECO:0000259" key="9">
    <source>
        <dbReference type="Pfam" id="PF07779"/>
    </source>
</evidence>
<dbReference type="InterPro" id="IPR012419">
    <property type="entry name" value="Cas1_AcylTrans_dom"/>
</dbReference>
<dbReference type="InterPro" id="IPR057106">
    <property type="entry name" value="NXPE4_C"/>
</dbReference>
<dbReference type="PANTHER" id="PTHR13533:SF1">
    <property type="entry name" value="N-ACETYLNEURAMINATE 9-O-ACETYLTRANSFERASE"/>
    <property type="match status" value="1"/>
</dbReference>
<feature type="transmembrane region" description="Helical" evidence="8">
    <location>
        <begin position="563"/>
        <end position="582"/>
    </location>
</feature>
<evidence type="ECO:0000256" key="3">
    <source>
        <dbReference type="ARBA" id="ARBA00022679"/>
    </source>
</evidence>
<dbReference type="Proteomes" id="UP000178912">
    <property type="component" value="Unassembled WGS sequence"/>
</dbReference>
<dbReference type="GO" id="GO:0005975">
    <property type="term" value="P:carbohydrate metabolic process"/>
    <property type="evidence" value="ECO:0007669"/>
    <property type="project" value="UniProtKB-ARBA"/>
</dbReference>
<feature type="transmembrane region" description="Helical" evidence="8">
    <location>
        <begin position="509"/>
        <end position="530"/>
    </location>
</feature>
<dbReference type="AlphaFoldDB" id="A0A1E1LCE1"/>
<comment type="similarity">
    <text evidence="2">Belongs to the PC-esterase family. CASD1 subfamily.</text>
</comment>
<sequence>MLRFRFKTLSTRGRSRAVVERVFQFLLGVIVVSVIYRYCWIGTCANCCEDWQKHTLTALLSPDVSDPFKCSALQNKGQWLDPGTKWDPRNAFKSWQPPGCMMHEYTKNDIQECFQDKKLVFVGDSTTRQIFWAVARKIDLQRAQREIEVMLDLDEKHTDLEFEADGIKVQFIWDPWLNSTRLAEELELFKAYSPATSEGAQSAGLVLLGTPGLWYARHGQENYFKDFRTAIDAIIPYMDHPSEINTSIPVPMTLASRHDSPNLLLLAPIQVPRYEALSPSRVETMTPEKIDQMNAFLQQASAHSGADVVWSYSLLTWDGDSPYGASGLHVVENVANAKAEVLLNLRCNADAAGKGFPFDRTCCSNYTQPGGAQWTLILGGMLILPTILFCQRKRVAQIESMLPLSEVIVALTGFTLIVCYCFYTDRTQIFDKVHKKFEMNQFLFGCGFAVAIGILSIQRCKSISASAKKPREIDFLPREQTDEWKGWMQAIVLIYHYTHGSSHLGIYQIIRLLIAAYLFMTGYGHAMFFLKAEDYSIRRCLAVLIRLNLLSCVLPYMMRTNYLFYYFAPLVSFWFLVIYFTLKIGHVHNSSLTFLIGKIFISATLTTAFTKIPGALEFVGTVLHHTCSISWNIPEWRFRTSLDLYIVYMGMIIAAISLRSSRLESGSVKTTAAIDRLILLTVKFRLLFRAVLVTLALGLPPGMWGLLRKSHTKQDYNWWQPYISFIPVLCYIVLRNSLQVFRNYHSTVFAWLGRCSLETYILQYHIWLAGDAKGLLRIGLWDSRVEFLILTAVFFWVSWHMAEATQTLTRWIVGETAGHTRKHSDNEEIAGEKKKDSPYLLPKIKSGDVALPTSNPSSSTAGSGRFGNVLTKLGNSLKLRVSLIMFIMWLGNVTYR</sequence>
<evidence type="ECO:0000256" key="5">
    <source>
        <dbReference type="ARBA" id="ARBA00022989"/>
    </source>
</evidence>
<evidence type="ECO:0000256" key="7">
    <source>
        <dbReference type="ARBA" id="ARBA00023180"/>
    </source>
</evidence>
<keyword evidence="4 8" id="KW-0812">Transmembrane</keyword>
<feature type="domain" description="NXPE C-terminal" evidence="10">
    <location>
        <begin position="95"/>
        <end position="139"/>
    </location>
</feature>
<keyword evidence="3" id="KW-0808">Transferase</keyword>
<accession>A0A1E1LCE1</accession>
<feature type="transmembrane region" description="Helical" evidence="8">
    <location>
        <begin position="642"/>
        <end position="659"/>
    </location>
</feature>
<dbReference type="Pfam" id="PF24536">
    <property type="entry name" value="NXPE4_C"/>
    <property type="match status" value="1"/>
</dbReference>
<dbReference type="PANTHER" id="PTHR13533">
    <property type="entry name" value="N-ACETYLNEURAMINATE 9-O-ACETYLTRANSFERASE"/>
    <property type="match status" value="1"/>
</dbReference>
<dbReference type="GO" id="GO:0016020">
    <property type="term" value="C:membrane"/>
    <property type="evidence" value="ECO:0007669"/>
    <property type="project" value="UniProtKB-SubCell"/>
</dbReference>
<dbReference type="GO" id="GO:0016740">
    <property type="term" value="F:transferase activity"/>
    <property type="evidence" value="ECO:0007669"/>
    <property type="project" value="UniProtKB-KW"/>
</dbReference>
<name>A0A1E1LCE1_9HELO</name>
<feature type="domain" description="Cas1p 10 TM acyl transferase" evidence="9">
    <location>
        <begin position="396"/>
        <end position="818"/>
    </location>
</feature>
<dbReference type="EMBL" id="FJUX01000102">
    <property type="protein sequence ID" value="CZT08203.1"/>
    <property type="molecule type" value="Genomic_DNA"/>
</dbReference>
<keyword evidence="6 8" id="KW-0472">Membrane</keyword>
<feature type="transmembrane region" description="Helical" evidence="8">
    <location>
        <begin position="439"/>
        <end position="457"/>
    </location>
</feature>
<organism evidence="11 12">
    <name type="scientific">Rhynchosporium agropyri</name>
    <dbReference type="NCBI Taxonomy" id="914238"/>
    <lineage>
        <taxon>Eukaryota</taxon>
        <taxon>Fungi</taxon>
        <taxon>Dikarya</taxon>
        <taxon>Ascomycota</taxon>
        <taxon>Pezizomycotina</taxon>
        <taxon>Leotiomycetes</taxon>
        <taxon>Helotiales</taxon>
        <taxon>Ploettnerulaceae</taxon>
        <taxon>Rhynchosporium</taxon>
    </lineage>
</organism>
<keyword evidence="12" id="KW-1185">Reference proteome</keyword>
<dbReference type="GO" id="GO:0005794">
    <property type="term" value="C:Golgi apparatus"/>
    <property type="evidence" value="ECO:0007669"/>
    <property type="project" value="UniProtKB-ARBA"/>
</dbReference>
<feature type="transmembrane region" description="Helical" evidence="8">
    <location>
        <begin position="371"/>
        <end position="390"/>
    </location>
</feature>
<keyword evidence="7" id="KW-0325">Glycoprotein</keyword>
<feature type="transmembrane region" description="Helical" evidence="8">
    <location>
        <begin position="402"/>
        <end position="423"/>
    </location>
</feature>
<feature type="transmembrane region" description="Helical" evidence="8">
    <location>
        <begin position="718"/>
        <end position="734"/>
    </location>
</feature>
<protein>
    <submittedName>
        <fullName evidence="11">Uncharacterized protein</fullName>
    </submittedName>
</protein>
<evidence type="ECO:0000256" key="6">
    <source>
        <dbReference type="ARBA" id="ARBA00023136"/>
    </source>
</evidence>
<evidence type="ECO:0000313" key="11">
    <source>
        <dbReference type="EMBL" id="CZT08203.1"/>
    </source>
</evidence>
<dbReference type="Pfam" id="PF07779">
    <property type="entry name" value="Cas1_AcylT"/>
    <property type="match status" value="1"/>
</dbReference>
<gene>
    <name evidence="11" type="ORF">RAG0_13352</name>
</gene>
<dbReference type="OrthoDB" id="1932925at2759"/>
<feature type="transmembrane region" description="Helical" evidence="8">
    <location>
        <begin position="686"/>
        <end position="706"/>
    </location>
</feature>
<evidence type="ECO:0000256" key="2">
    <source>
        <dbReference type="ARBA" id="ARBA00010666"/>
    </source>
</evidence>
<comment type="subcellular location">
    <subcellularLocation>
        <location evidence="1">Membrane</location>
        <topology evidence="1">Multi-pass membrane protein</topology>
    </subcellularLocation>
</comment>